<organism evidence="2 3">
    <name type="scientific">Candidatus Andeanibacterium colombiense</name>
    <dbReference type="NCBI Taxonomy" id="3121345"/>
    <lineage>
        <taxon>Bacteria</taxon>
        <taxon>Pseudomonadati</taxon>
        <taxon>Pseudomonadota</taxon>
        <taxon>Alphaproteobacteria</taxon>
        <taxon>Sphingomonadales</taxon>
        <taxon>Sphingomonadaceae</taxon>
        <taxon>Candidatus Andeanibacterium</taxon>
    </lineage>
</organism>
<sequence>MRKALLILFALAQLGEAPALAADAPTMVAVKDRPVVQLDPAKAYVLVQTAAALPITLFARPSEEERANDRQERAAALEKQHARWVKNHASWARTMQALKDHPEADKPKEPVEPTEDSFAWAALETKKMIMIGPLNRFSKGEKAALYLTEVPPGEYIFYGTISAGLGTCACMGTVWFDVVPGKVTTLRYDYGFADKDGRPLDTDGGFPEGVDRNDALVRALMILSPADGGAKDPRIPADMFAAADFHAMPTLPNWFGAEINRLQPIPGVLAYRRDKVIDLKAPAQTPEAAPGS</sequence>
<dbReference type="EMBL" id="CP119316">
    <property type="protein sequence ID" value="WEK48107.1"/>
    <property type="molecule type" value="Genomic_DNA"/>
</dbReference>
<dbReference type="Proteomes" id="UP001218362">
    <property type="component" value="Chromosome"/>
</dbReference>
<accession>A0AAJ5XB03</accession>
<evidence type="ECO:0000313" key="3">
    <source>
        <dbReference type="Proteomes" id="UP001218362"/>
    </source>
</evidence>
<evidence type="ECO:0000313" key="2">
    <source>
        <dbReference type="EMBL" id="WEK48107.1"/>
    </source>
</evidence>
<dbReference type="KEGG" id="acob:P0Y56_07375"/>
<feature type="chain" id="PRO_5042524028" evidence="1">
    <location>
        <begin position="22"/>
        <end position="292"/>
    </location>
</feature>
<dbReference type="AlphaFoldDB" id="A0AAJ5XB03"/>
<reference evidence="2" key="1">
    <citation type="submission" date="2023-03" db="EMBL/GenBank/DDBJ databases">
        <title>Andean soil-derived lignocellulolytic bacterial consortium as a source of novel taxa and putative plastic-active enzymes.</title>
        <authorList>
            <person name="Diaz-Garcia L."/>
            <person name="Chuvochina M."/>
            <person name="Feuerriegel G."/>
            <person name="Bunk B."/>
            <person name="Sproer C."/>
            <person name="Streit W.R."/>
            <person name="Rodriguez L.M."/>
            <person name="Overmann J."/>
            <person name="Jimenez D.J."/>
        </authorList>
    </citation>
    <scope>NUCLEOTIDE SEQUENCE</scope>
    <source>
        <strain evidence="2">MAG 26</strain>
    </source>
</reference>
<name>A0AAJ5XB03_9SPHN</name>
<proteinExistence type="predicted"/>
<protein>
    <submittedName>
        <fullName evidence="2">Uncharacterized protein</fullName>
    </submittedName>
</protein>
<feature type="signal peptide" evidence="1">
    <location>
        <begin position="1"/>
        <end position="21"/>
    </location>
</feature>
<evidence type="ECO:0000256" key="1">
    <source>
        <dbReference type="SAM" id="SignalP"/>
    </source>
</evidence>
<keyword evidence="1" id="KW-0732">Signal</keyword>
<gene>
    <name evidence="2" type="ORF">P0Y56_07375</name>
</gene>